<dbReference type="Proteomes" id="UP000016924">
    <property type="component" value="Unassembled WGS sequence"/>
</dbReference>
<organism evidence="2 3">
    <name type="scientific">Coniosporium apollinis (strain CBS 100218)</name>
    <name type="common">Rock-inhabiting black yeast</name>
    <dbReference type="NCBI Taxonomy" id="1168221"/>
    <lineage>
        <taxon>Eukaryota</taxon>
        <taxon>Fungi</taxon>
        <taxon>Dikarya</taxon>
        <taxon>Ascomycota</taxon>
        <taxon>Pezizomycotina</taxon>
        <taxon>Dothideomycetes</taxon>
        <taxon>Dothideomycetes incertae sedis</taxon>
        <taxon>Coniosporium</taxon>
    </lineage>
</organism>
<dbReference type="RefSeq" id="XP_007779361.1">
    <property type="nucleotide sequence ID" value="XM_007781171.1"/>
</dbReference>
<evidence type="ECO:0000313" key="3">
    <source>
        <dbReference type="Proteomes" id="UP000016924"/>
    </source>
</evidence>
<feature type="region of interest" description="Disordered" evidence="1">
    <location>
        <begin position="820"/>
        <end position="921"/>
    </location>
</feature>
<sequence>MSIYVLTAVVDRLPLPQASSRPGDAVDDPQIGHEGLAYAVFPGAEKLKTETAGKEGERSMSLAQAAHRTVTIRLYPSIDTGAGPLSAPPDHFRYDLQIPLAYTIFHTGRPAMMSFTKFSKPKGPKEFSLETVDVKHATVNMIWPNAEDFSDASDAVAFSLPLVPITRSRRIEAGIGNIVRRVSDAVDGTGSIPASQELEQAVSAYFKAKEIPPHAMTVWALVYPAAAKDSEKLRGLVSTGASSAKADIVEGSVPDFIRSSLGSPASEWSSYIWTALKEGARLHRVLSGGGGWGKKAGLLSLDPDSSYSASSASVDDADLSGSNFAMDEKQALGEVSKPGDYIQFFAMQDEPAYAEPTSNASMDDHVVSQRSLHFGTIPSSIDLIPEDPGTASLASGKPTLQIFKNHFGALSETGMGIVIKRRMLIQQRRPKRNIVLDEERTNTKIDVPFSTFRMQTAGQSPNFQKGGNDGESKVRGGTVLSTARPEYSSICEEVQQYIDVPMPVTIHRKVQTDSNHIRRVRSGTNVHTLQQKSLQNPATTCLPKGTTKVGTAQPSQSQRKEPSKLVRYELIDAANEDQHKQDMTLKPALTSFQSLPTAQDQQSGVRITKHAMPMLSRRAFVRQRNRSQRHDSDSATLDTPTEARVRHLMTSPSAAELQRKAHADQDRLRRKRLLIAQQAYLSDHAEFDPTVTTPAPAPAEKLIHFYRSNSSRFPLPRIRKHGVDPPPAEEAVGMGHNAPGTPPIARRRGRLRVRTMEMGLRIRAHESLTTFPRRIQSTPGRGIAELKARRAKAAEEAWAVLTGAREGEGEPAGQSAWEMMGGGEGRSGALPVGEEARDRSRGRRTAGQGADEVEDFMALKERRNDEFPRAPDGASRFTGLKEGKNDDLPLAPEEPENNTARRGGRKRPIVVRKTQSTRSLDPEARLLADSIDALLKGV</sequence>
<gene>
    <name evidence="2" type="ORF">W97_03274</name>
</gene>
<dbReference type="GeneID" id="19900585"/>
<reference evidence="3" key="1">
    <citation type="submission" date="2012-06" db="EMBL/GenBank/DDBJ databases">
        <title>The genome sequence of Coniosporium apollinis CBS 100218.</title>
        <authorList>
            <consortium name="The Broad Institute Genome Sequencing Platform"/>
            <person name="Cuomo C."/>
            <person name="Gorbushina A."/>
            <person name="Noack S."/>
            <person name="Walker B."/>
            <person name="Young S.K."/>
            <person name="Zeng Q."/>
            <person name="Gargeya S."/>
            <person name="Fitzgerald M."/>
            <person name="Haas B."/>
            <person name="Abouelleil A."/>
            <person name="Alvarado L."/>
            <person name="Arachchi H.M."/>
            <person name="Berlin A.M."/>
            <person name="Chapman S.B."/>
            <person name="Goldberg J."/>
            <person name="Griggs A."/>
            <person name="Gujja S."/>
            <person name="Hansen M."/>
            <person name="Howarth C."/>
            <person name="Imamovic A."/>
            <person name="Larimer J."/>
            <person name="McCowan C."/>
            <person name="Montmayeur A."/>
            <person name="Murphy C."/>
            <person name="Neiman D."/>
            <person name="Pearson M."/>
            <person name="Priest M."/>
            <person name="Roberts A."/>
            <person name="Saif S."/>
            <person name="Shea T."/>
            <person name="Sisk P."/>
            <person name="Sykes S."/>
            <person name="Wortman J."/>
            <person name="Nusbaum C."/>
            <person name="Birren B."/>
        </authorList>
    </citation>
    <scope>NUCLEOTIDE SEQUENCE [LARGE SCALE GENOMIC DNA]</scope>
    <source>
        <strain evidence="3">CBS 100218</strain>
    </source>
</reference>
<name>R7YQE8_CONA1</name>
<keyword evidence="3" id="KW-1185">Reference proteome</keyword>
<dbReference type="OrthoDB" id="1744869at2759"/>
<feature type="compositionally biased region" description="Polar residues" evidence="1">
    <location>
        <begin position="548"/>
        <end position="557"/>
    </location>
</feature>
<dbReference type="STRING" id="1168221.R7YQE8"/>
<feature type="region of interest" description="Disordered" evidence="1">
    <location>
        <begin position="537"/>
        <end position="563"/>
    </location>
</feature>
<dbReference type="eggNOG" id="ENOG502SB4N">
    <property type="taxonomic scope" value="Eukaryota"/>
</dbReference>
<proteinExistence type="predicted"/>
<dbReference type="HOGENOM" id="CLU_312594_0_0_1"/>
<feature type="compositionally biased region" description="Basic and acidic residues" evidence="1">
    <location>
        <begin position="857"/>
        <end position="869"/>
    </location>
</feature>
<evidence type="ECO:0000313" key="2">
    <source>
        <dbReference type="EMBL" id="EON64044.1"/>
    </source>
</evidence>
<accession>R7YQE8</accession>
<protein>
    <submittedName>
        <fullName evidence="2">Uncharacterized protein</fullName>
    </submittedName>
</protein>
<dbReference type="EMBL" id="JH767566">
    <property type="protein sequence ID" value="EON64044.1"/>
    <property type="molecule type" value="Genomic_DNA"/>
</dbReference>
<dbReference type="AlphaFoldDB" id="R7YQE8"/>
<evidence type="ECO:0000256" key="1">
    <source>
        <dbReference type="SAM" id="MobiDB-lite"/>
    </source>
</evidence>